<dbReference type="InterPro" id="IPR050491">
    <property type="entry name" value="AmpC-like"/>
</dbReference>
<organism evidence="2 3">
    <name type="scientific">Litoreibacter roseus</name>
    <dbReference type="NCBI Taxonomy" id="2601869"/>
    <lineage>
        <taxon>Bacteria</taxon>
        <taxon>Pseudomonadati</taxon>
        <taxon>Pseudomonadota</taxon>
        <taxon>Alphaproteobacteria</taxon>
        <taxon>Rhodobacterales</taxon>
        <taxon>Roseobacteraceae</taxon>
        <taxon>Litoreibacter</taxon>
    </lineage>
</organism>
<dbReference type="GO" id="GO:0016787">
    <property type="term" value="F:hydrolase activity"/>
    <property type="evidence" value="ECO:0007669"/>
    <property type="project" value="UniProtKB-KW"/>
</dbReference>
<dbReference type="EMBL" id="BLJE01000011">
    <property type="protein sequence ID" value="GFE67313.1"/>
    <property type="molecule type" value="Genomic_DNA"/>
</dbReference>
<accession>A0A6N6JLX8</accession>
<dbReference type="OrthoDB" id="5377981at2"/>
<name>A0A6N6JLX8_9RHOB</name>
<dbReference type="RefSeq" id="WP_159811158.1">
    <property type="nucleotide sequence ID" value="NZ_BLJE01000011.1"/>
</dbReference>
<dbReference type="Pfam" id="PF00144">
    <property type="entry name" value="Beta-lactamase"/>
    <property type="match status" value="1"/>
</dbReference>
<dbReference type="InterPro" id="IPR012338">
    <property type="entry name" value="Beta-lactam/transpept-like"/>
</dbReference>
<sequence length="296" mass="31968">MNDQEIRTHWISTSGREGGDADQDALFPYWSFSKTAIAICALKLVEAQVLTLDALLEDQPFTLRQLLGHTSGLPDYGSLREYHAAVARADEPWSHEQLLDATLSQGALFAPGDGWSYSNIGYLLIRGLIEQKTEKPLGDAISEMICRPLGLESVTFWDSLDQSAALYCDAATGYDPRWVYHGCLIGSASDASHLLHALFTDDLLRSDTLAEMLNRRSFGGAIPGRPWTECGYALGLMSGEVSGAGRGIGHSGGGPFSVNAVYHYPDLADPMTIACFTDGTDEGVAEFAAAEIANQQ</sequence>
<keyword evidence="2" id="KW-0378">Hydrolase</keyword>
<evidence type="ECO:0000313" key="2">
    <source>
        <dbReference type="EMBL" id="GFE67313.1"/>
    </source>
</evidence>
<reference evidence="2 3" key="1">
    <citation type="submission" date="2019-12" db="EMBL/GenBank/DDBJ databases">
        <title>Litoreibacter badius sp. nov., a novel bacteriochlorophyll a-containing bacterium in the genus Litoreibacter.</title>
        <authorList>
            <person name="Kanamuro M."/>
            <person name="Takabe Y."/>
            <person name="Mori K."/>
            <person name="Takaichi S."/>
            <person name="Hanada S."/>
        </authorList>
    </citation>
    <scope>NUCLEOTIDE SEQUENCE [LARGE SCALE GENOMIC DNA]</scope>
    <source>
        <strain evidence="2 3">K6</strain>
    </source>
</reference>
<dbReference type="Gene3D" id="3.40.710.10">
    <property type="entry name" value="DD-peptidase/beta-lactamase superfamily"/>
    <property type="match status" value="1"/>
</dbReference>
<protein>
    <submittedName>
        <fullName evidence="2">Serine hydrolase</fullName>
    </submittedName>
</protein>
<dbReference type="AlphaFoldDB" id="A0A6N6JLX8"/>
<evidence type="ECO:0000313" key="3">
    <source>
        <dbReference type="Proteomes" id="UP000436822"/>
    </source>
</evidence>
<dbReference type="PANTHER" id="PTHR46825:SF7">
    <property type="entry name" value="D-ALANYL-D-ALANINE CARBOXYPEPTIDASE"/>
    <property type="match status" value="1"/>
</dbReference>
<gene>
    <name evidence="2" type="ORF">KIN_43870</name>
</gene>
<dbReference type="Proteomes" id="UP000436822">
    <property type="component" value="Unassembled WGS sequence"/>
</dbReference>
<dbReference type="PANTHER" id="PTHR46825">
    <property type="entry name" value="D-ALANYL-D-ALANINE-CARBOXYPEPTIDASE/ENDOPEPTIDASE AMPH"/>
    <property type="match status" value="1"/>
</dbReference>
<feature type="domain" description="Beta-lactamase-related" evidence="1">
    <location>
        <begin position="4"/>
        <end position="285"/>
    </location>
</feature>
<evidence type="ECO:0000259" key="1">
    <source>
        <dbReference type="Pfam" id="PF00144"/>
    </source>
</evidence>
<dbReference type="InterPro" id="IPR001466">
    <property type="entry name" value="Beta-lactam-related"/>
</dbReference>
<proteinExistence type="predicted"/>
<keyword evidence="3" id="KW-1185">Reference proteome</keyword>
<dbReference type="SUPFAM" id="SSF56601">
    <property type="entry name" value="beta-lactamase/transpeptidase-like"/>
    <property type="match status" value="1"/>
</dbReference>
<comment type="caution">
    <text evidence="2">The sequence shown here is derived from an EMBL/GenBank/DDBJ whole genome shotgun (WGS) entry which is preliminary data.</text>
</comment>